<dbReference type="HOGENOM" id="CLU_078758_6_1_9"/>
<dbReference type="GO" id="GO:0003697">
    <property type="term" value="F:single-stranded DNA binding"/>
    <property type="evidence" value="ECO:0007669"/>
    <property type="project" value="UniProtKB-UniRule"/>
</dbReference>
<dbReference type="GO" id="GO:0009295">
    <property type="term" value="C:nucleoid"/>
    <property type="evidence" value="ECO:0007669"/>
    <property type="project" value="TreeGrafter"/>
</dbReference>
<accession>G2ZFG0</accession>
<dbReference type="NCBIfam" id="TIGR00621">
    <property type="entry name" value="ssb"/>
    <property type="match status" value="1"/>
</dbReference>
<dbReference type="GeneID" id="57077455"/>
<dbReference type="KEGG" id="liv:LIV_2433"/>
<dbReference type="InterPro" id="IPR011344">
    <property type="entry name" value="ssDNA-bd"/>
</dbReference>
<comment type="subunit">
    <text evidence="2">Homotetramer.</text>
</comment>
<evidence type="ECO:0000256" key="1">
    <source>
        <dbReference type="ARBA" id="ARBA00023125"/>
    </source>
</evidence>
<dbReference type="GO" id="GO:0006260">
    <property type="term" value="P:DNA replication"/>
    <property type="evidence" value="ECO:0007669"/>
    <property type="project" value="InterPro"/>
</dbReference>
<name>G2ZFG0_LISIP</name>
<proteinExistence type="inferred from homology"/>
<dbReference type="Gene3D" id="2.40.50.140">
    <property type="entry name" value="Nucleic acid-binding proteins"/>
    <property type="match status" value="1"/>
</dbReference>
<dbReference type="AlphaFoldDB" id="G2ZFG0"/>
<gene>
    <name evidence="4" type="ordered locus">LIV_2433</name>
</gene>
<dbReference type="Pfam" id="PF00436">
    <property type="entry name" value="SSB"/>
    <property type="match status" value="1"/>
</dbReference>
<sequence>MINQVTLVGRLTKDPELKWTTEDRAVLNLTLALNRFGKNKRVDNDADFIQCVIWGKRAEATAEFCSKGQLIGVAGELQSRNYLNKEEQKIYITEVLVHQIRYLSSRNKEEQVINISQEEEESCNTLL</sequence>
<dbReference type="InterPro" id="IPR000424">
    <property type="entry name" value="Primosome_PriB/ssb"/>
</dbReference>
<protein>
    <recommendedName>
        <fullName evidence="2 3">Single-stranded DNA-binding protein</fullName>
        <shortName evidence="2">SSB</shortName>
    </recommendedName>
</protein>
<comment type="caution">
    <text evidence="2">Lacks conserved residue(s) required for the propagation of feature annotation.</text>
</comment>
<dbReference type="SUPFAM" id="SSF50249">
    <property type="entry name" value="Nucleic acid-binding proteins"/>
    <property type="match status" value="1"/>
</dbReference>
<organism evidence="4 5">
    <name type="scientific">Listeria ivanovii (strain ATCC BAA-678 / PAM 55)</name>
    <dbReference type="NCBI Taxonomy" id="881621"/>
    <lineage>
        <taxon>Bacteria</taxon>
        <taxon>Bacillati</taxon>
        <taxon>Bacillota</taxon>
        <taxon>Bacilli</taxon>
        <taxon>Bacillales</taxon>
        <taxon>Listeriaceae</taxon>
        <taxon>Listeria</taxon>
    </lineage>
</organism>
<dbReference type="PANTHER" id="PTHR10302">
    <property type="entry name" value="SINGLE-STRANDED DNA-BINDING PROTEIN"/>
    <property type="match status" value="1"/>
</dbReference>
<dbReference type="FunFam" id="2.40.50.140:FF:000415">
    <property type="entry name" value="Single-stranded DNA-binding protein"/>
    <property type="match status" value="1"/>
</dbReference>
<dbReference type="RefSeq" id="WP_014093735.1">
    <property type="nucleotide sequence ID" value="NC_016011.1"/>
</dbReference>
<keyword evidence="1 2" id="KW-0238">DNA-binding</keyword>
<evidence type="ECO:0000313" key="5">
    <source>
        <dbReference type="Proteomes" id="UP000001286"/>
    </source>
</evidence>
<reference evidence="4 5" key="1">
    <citation type="journal article" date="2011" name="J. Bacteriol.">
        <title>Complete genome sequence of the animal pathogen Listeria ivanovii, which provides insights into host specificities and evolution of the genus Listeria.</title>
        <authorList>
            <person name="Buchrieser C."/>
            <person name="Rusniok C."/>
            <person name="Garrido P."/>
            <person name="Hain T."/>
            <person name="Scortti M."/>
            <person name="Lampidis R."/>
            <person name="Karst U."/>
            <person name="Chakraborty T."/>
            <person name="Cossart P."/>
            <person name="Kreft J."/>
            <person name="Vazquez-Boland J.A."/>
            <person name="Goebel W."/>
            <person name="Glaser P."/>
        </authorList>
    </citation>
    <scope>NUCLEOTIDE SEQUENCE [LARGE SCALE GENOMIC DNA]</scope>
    <source>
        <strain evidence="5">ATCC BAA-678 / PAM 55</strain>
    </source>
</reference>
<dbReference type="eggNOG" id="COG0629">
    <property type="taxonomic scope" value="Bacteria"/>
</dbReference>
<dbReference type="InterPro" id="IPR012340">
    <property type="entry name" value="NA-bd_OB-fold"/>
</dbReference>
<dbReference type="PIRSF" id="PIRSF002070">
    <property type="entry name" value="SSB"/>
    <property type="match status" value="1"/>
</dbReference>
<evidence type="ECO:0000256" key="2">
    <source>
        <dbReference type="HAMAP-Rule" id="MF_00984"/>
    </source>
</evidence>
<dbReference type="EMBL" id="FR687253">
    <property type="protein sequence ID" value="CBW86931.1"/>
    <property type="molecule type" value="Genomic_DNA"/>
</dbReference>
<dbReference type="HAMAP" id="MF_00984">
    <property type="entry name" value="SSB"/>
    <property type="match status" value="1"/>
</dbReference>
<dbReference type="Proteomes" id="UP000001286">
    <property type="component" value="Chromosome"/>
</dbReference>
<dbReference type="CDD" id="cd04496">
    <property type="entry name" value="SSB_OBF"/>
    <property type="match status" value="1"/>
</dbReference>
<evidence type="ECO:0000256" key="3">
    <source>
        <dbReference type="PIRNR" id="PIRNR002070"/>
    </source>
</evidence>
<dbReference type="OrthoDB" id="9809878at2"/>
<dbReference type="PROSITE" id="PS50935">
    <property type="entry name" value="SSB"/>
    <property type="match status" value="1"/>
</dbReference>
<evidence type="ECO:0000313" key="4">
    <source>
        <dbReference type="EMBL" id="CBW86931.1"/>
    </source>
</evidence>
<dbReference type="PANTHER" id="PTHR10302:SF27">
    <property type="entry name" value="SINGLE-STRANDED DNA-BINDING PROTEIN"/>
    <property type="match status" value="1"/>
</dbReference>